<dbReference type="CDD" id="cd07344">
    <property type="entry name" value="M48_yhfN_like"/>
    <property type="match status" value="1"/>
</dbReference>
<dbReference type="InterPro" id="IPR002725">
    <property type="entry name" value="YgjP-like_metallopeptidase"/>
</dbReference>
<name>A0ABS9Z1A5_9HYPH</name>
<dbReference type="RefSeq" id="WP_243065511.1">
    <property type="nucleotide sequence ID" value="NZ_JAIVFK010000023.1"/>
</dbReference>
<dbReference type="Pfam" id="PF01863">
    <property type="entry name" value="YgjP-like"/>
    <property type="match status" value="1"/>
</dbReference>
<dbReference type="PANTHER" id="PTHR30399">
    <property type="entry name" value="UNCHARACTERIZED PROTEIN YGJP"/>
    <property type="match status" value="1"/>
</dbReference>
<dbReference type="EMBL" id="JAIVFP010000001">
    <property type="protein sequence ID" value="MCI4681444.1"/>
    <property type="molecule type" value="Genomic_DNA"/>
</dbReference>
<dbReference type="Gene3D" id="3.30.2010.10">
    <property type="entry name" value="Metalloproteases ('zincins'), catalytic domain"/>
    <property type="match status" value="1"/>
</dbReference>
<gene>
    <name evidence="2" type="ORF">K2U94_01435</name>
</gene>
<reference evidence="2" key="1">
    <citation type="journal article" date="2022" name="ISME J.">
        <title>Identification of active gaseous-alkane degraders at natural gas seeps.</title>
        <authorList>
            <person name="Farhan Ul Haque M."/>
            <person name="Hernandez M."/>
            <person name="Crombie A.T."/>
            <person name="Murrell J.C."/>
        </authorList>
    </citation>
    <scope>NUCLEOTIDE SEQUENCE</scope>
    <source>
        <strain evidence="2">PC2</strain>
    </source>
</reference>
<protein>
    <submittedName>
        <fullName evidence="2">M48 family metallopeptidase</fullName>
    </submittedName>
</protein>
<accession>A0ABS9Z1A5</accession>
<dbReference type="Proteomes" id="UP001139104">
    <property type="component" value="Unassembled WGS sequence"/>
</dbReference>
<proteinExistence type="predicted"/>
<evidence type="ECO:0000313" key="2">
    <source>
        <dbReference type="EMBL" id="MCI4681444.1"/>
    </source>
</evidence>
<feature type="domain" description="YgjP-like metallopeptidase" evidence="1">
    <location>
        <begin position="46"/>
        <end position="249"/>
    </location>
</feature>
<comment type="caution">
    <text evidence="2">The sequence shown here is derived from an EMBL/GenBank/DDBJ whole genome shotgun (WGS) entry which is preliminary data.</text>
</comment>
<sequence length="271" mass="30759">MKTTAFTSFLKAFHRETPDEIDSIDVRHRDRVFKVVVKRAAAARRLTLRIRGTTGDIVLTIPTKASLRQAHDFAQRHAEWLANRLARIPQRTPFLPGARIPLRGVEHILHHCPKRAERTGPVWVERVDGALSICASGEPVHFERRVADYLRREARRDIEQAVSRHAAKAGRRPISLSLRDTSSRWGSCSAKGALNFSWRLILAPSFVLDYLAAHETAHLRHHDHSENFWALTKSLCPRTEEAEAWLKAHGAQLHRYGRRAVADEAPAINAE</sequence>
<dbReference type="InterPro" id="IPR053136">
    <property type="entry name" value="UTP_pyrophosphatase-like"/>
</dbReference>
<evidence type="ECO:0000259" key="1">
    <source>
        <dbReference type="Pfam" id="PF01863"/>
    </source>
</evidence>
<evidence type="ECO:0000313" key="3">
    <source>
        <dbReference type="Proteomes" id="UP001139104"/>
    </source>
</evidence>
<dbReference type="PANTHER" id="PTHR30399:SF1">
    <property type="entry name" value="UTP PYROPHOSPHATASE"/>
    <property type="match status" value="1"/>
</dbReference>
<keyword evidence="3" id="KW-1185">Reference proteome</keyword>
<organism evidence="2 3">
    <name type="scientific">Candidatus Rhodoblastus alkanivorans</name>
    <dbReference type="NCBI Taxonomy" id="2954117"/>
    <lineage>
        <taxon>Bacteria</taxon>
        <taxon>Pseudomonadati</taxon>
        <taxon>Pseudomonadota</taxon>
        <taxon>Alphaproteobacteria</taxon>
        <taxon>Hyphomicrobiales</taxon>
        <taxon>Rhodoblastaceae</taxon>
        <taxon>Rhodoblastus</taxon>
    </lineage>
</organism>